<dbReference type="GO" id="GO:0008108">
    <property type="term" value="F:UDP-glucose:hexose-1-phosphate uridylyltransferase activity"/>
    <property type="evidence" value="ECO:0007669"/>
    <property type="project" value="UniProtKB-EC"/>
</dbReference>
<dbReference type="InterPro" id="IPR019779">
    <property type="entry name" value="GalP_UDPtransf1_His-AS"/>
</dbReference>
<comment type="pathway">
    <text evidence="3 11">Carbohydrate metabolism; galactose metabolism.</text>
</comment>
<name>A0A1I7W744_HETBA</name>
<accession>A0A1I7W744</accession>
<dbReference type="Gene3D" id="3.30.428.10">
    <property type="entry name" value="HIT-like"/>
    <property type="match status" value="2"/>
</dbReference>
<feature type="domain" description="Galactose-1-phosphate uridyl transferase C-terminal" evidence="14">
    <location>
        <begin position="160"/>
        <end position="315"/>
    </location>
</feature>
<evidence type="ECO:0000256" key="2">
    <source>
        <dbReference type="ARBA" id="ARBA00001947"/>
    </source>
</evidence>
<dbReference type="InterPro" id="IPR005849">
    <property type="entry name" value="GalP_Utransf_N"/>
</dbReference>
<evidence type="ECO:0000259" key="14">
    <source>
        <dbReference type="Pfam" id="PF02744"/>
    </source>
</evidence>
<evidence type="ECO:0000256" key="11">
    <source>
        <dbReference type="RuleBase" id="RU000506"/>
    </source>
</evidence>
<evidence type="ECO:0000256" key="12">
    <source>
        <dbReference type="SAM" id="SignalP"/>
    </source>
</evidence>
<keyword evidence="9 11" id="KW-0299">Galactose metabolism</keyword>
<evidence type="ECO:0000313" key="15">
    <source>
        <dbReference type="Proteomes" id="UP000095283"/>
    </source>
</evidence>
<dbReference type="GO" id="GO:0008270">
    <property type="term" value="F:zinc ion binding"/>
    <property type="evidence" value="ECO:0007669"/>
    <property type="project" value="InterPro"/>
</dbReference>
<feature type="chain" id="PRO_5009310474" description="Galactose-1-phosphate uridylyltransferase" evidence="12">
    <location>
        <begin position="20"/>
        <end position="330"/>
    </location>
</feature>
<dbReference type="Pfam" id="PF02744">
    <property type="entry name" value="GalP_UDP_tr_C"/>
    <property type="match status" value="1"/>
</dbReference>
<proteinExistence type="inferred from homology"/>
<keyword evidence="6 11" id="KW-0548">Nucleotidyltransferase</keyword>
<evidence type="ECO:0000256" key="10">
    <source>
        <dbReference type="ARBA" id="ARBA00023277"/>
    </source>
</evidence>
<sequence length="330" mass="39063">MWICIFFSSFALFSEQAEATYAIFEQAVVSMLHLYYFKDIRIGWTMPLMNCAILNTRGCIYRIGVSDDTDPLFCQREIRGICRVICYHPDTNRTMSTMSVAEIVDIVHMWIEQFNQLKHKYIWIQIFENRGSAVGCSNTHPHGQLWAGDFLPNLPKRKDKCQREFYEKTGRPLLVEYLEKEVLKKERIVLHNEYWTVLVPFWAFWPYETMILPNRHVKKMDELTQVISPFGFYRLISLTYYLQEEQVSLADILRKLITRYDNIFQMVCEVTCPIIYQKNLGNALCFSNKSCLNKYSRDIQLLLVINSMTVKIFLVYTYETSSVEQTHKFL</sequence>
<keyword evidence="5 11" id="KW-0808">Transferase</keyword>
<keyword evidence="12" id="KW-0732">Signal</keyword>
<dbReference type="WBParaSite" id="Hba_00445">
    <property type="protein sequence ID" value="Hba_00445"/>
    <property type="gene ID" value="Hba_00445"/>
</dbReference>
<evidence type="ECO:0000256" key="1">
    <source>
        <dbReference type="ARBA" id="ARBA00001107"/>
    </source>
</evidence>
<evidence type="ECO:0000256" key="7">
    <source>
        <dbReference type="ARBA" id="ARBA00022723"/>
    </source>
</evidence>
<reference evidence="16" key="1">
    <citation type="submission" date="2016-11" db="UniProtKB">
        <authorList>
            <consortium name="WormBaseParasite"/>
        </authorList>
    </citation>
    <scope>IDENTIFICATION</scope>
</reference>
<feature type="signal peptide" evidence="12">
    <location>
        <begin position="1"/>
        <end position="19"/>
    </location>
</feature>
<comment type="catalytic activity">
    <reaction evidence="1 11">
        <text>alpha-D-galactose 1-phosphate + UDP-alpha-D-glucose = alpha-D-glucose 1-phosphate + UDP-alpha-D-galactose</text>
        <dbReference type="Rhea" id="RHEA:13989"/>
        <dbReference type="ChEBI" id="CHEBI:58336"/>
        <dbReference type="ChEBI" id="CHEBI:58601"/>
        <dbReference type="ChEBI" id="CHEBI:58885"/>
        <dbReference type="ChEBI" id="CHEBI:66914"/>
        <dbReference type="EC" id="2.7.7.12"/>
    </reaction>
</comment>
<dbReference type="GO" id="GO:0033499">
    <property type="term" value="P:galactose catabolic process via UDP-galactose, Leloir pathway"/>
    <property type="evidence" value="ECO:0007669"/>
    <property type="project" value="TreeGrafter"/>
</dbReference>
<keyword evidence="8" id="KW-0862">Zinc</keyword>
<evidence type="ECO:0000256" key="5">
    <source>
        <dbReference type="ARBA" id="ARBA00022679"/>
    </source>
</evidence>
<keyword evidence="7 11" id="KW-0479">Metal-binding</keyword>
<dbReference type="PROSITE" id="PS00117">
    <property type="entry name" value="GAL_P_UDP_TRANSF_I"/>
    <property type="match status" value="1"/>
</dbReference>
<dbReference type="GO" id="GO:0005737">
    <property type="term" value="C:cytoplasm"/>
    <property type="evidence" value="ECO:0007669"/>
    <property type="project" value="TreeGrafter"/>
</dbReference>
<evidence type="ECO:0000256" key="6">
    <source>
        <dbReference type="ARBA" id="ARBA00022695"/>
    </source>
</evidence>
<dbReference type="InterPro" id="IPR005850">
    <property type="entry name" value="GalP_Utransf_C"/>
</dbReference>
<evidence type="ECO:0000256" key="8">
    <source>
        <dbReference type="ARBA" id="ARBA00022833"/>
    </source>
</evidence>
<organism evidence="15 16">
    <name type="scientific">Heterorhabditis bacteriophora</name>
    <name type="common">Entomopathogenic nematode worm</name>
    <dbReference type="NCBI Taxonomy" id="37862"/>
    <lineage>
        <taxon>Eukaryota</taxon>
        <taxon>Metazoa</taxon>
        <taxon>Ecdysozoa</taxon>
        <taxon>Nematoda</taxon>
        <taxon>Chromadorea</taxon>
        <taxon>Rhabditida</taxon>
        <taxon>Rhabditina</taxon>
        <taxon>Rhabditomorpha</taxon>
        <taxon>Strongyloidea</taxon>
        <taxon>Heterorhabditidae</taxon>
        <taxon>Heterorhabditis</taxon>
    </lineage>
</organism>
<dbReference type="Proteomes" id="UP000095283">
    <property type="component" value="Unplaced"/>
</dbReference>
<dbReference type="Pfam" id="PF01087">
    <property type="entry name" value="GalP_UDP_transf"/>
    <property type="match status" value="1"/>
</dbReference>
<dbReference type="PANTHER" id="PTHR11943">
    <property type="entry name" value="GALACTOSE-1-PHOSPHATE URIDYLYLTRANSFERASE"/>
    <property type="match status" value="1"/>
</dbReference>
<dbReference type="UniPathway" id="UPA00214"/>
<dbReference type="PANTHER" id="PTHR11943:SF1">
    <property type="entry name" value="GALACTOSE-1-PHOSPHATE URIDYLYLTRANSFERASE"/>
    <property type="match status" value="1"/>
</dbReference>
<evidence type="ECO:0000256" key="3">
    <source>
        <dbReference type="ARBA" id="ARBA00004947"/>
    </source>
</evidence>
<protein>
    <recommendedName>
        <fullName evidence="11">Galactose-1-phosphate uridylyltransferase</fullName>
        <ecNumber evidence="11">2.7.7.12</ecNumber>
    </recommendedName>
</protein>
<dbReference type="InterPro" id="IPR036265">
    <property type="entry name" value="HIT-like_sf"/>
</dbReference>
<evidence type="ECO:0000259" key="13">
    <source>
        <dbReference type="Pfam" id="PF01087"/>
    </source>
</evidence>
<keyword evidence="10 11" id="KW-0119">Carbohydrate metabolism</keyword>
<evidence type="ECO:0000256" key="9">
    <source>
        <dbReference type="ARBA" id="ARBA00023144"/>
    </source>
</evidence>
<dbReference type="EC" id="2.7.7.12" evidence="11"/>
<dbReference type="InterPro" id="IPR001937">
    <property type="entry name" value="GalP_UDPtransf1"/>
</dbReference>
<dbReference type="AlphaFoldDB" id="A0A1I7W744"/>
<comment type="cofactor">
    <cofactor evidence="2">
        <name>Zn(2+)</name>
        <dbReference type="ChEBI" id="CHEBI:29105"/>
    </cofactor>
</comment>
<feature type="domain" description="Galactose-1-phosphate uridyl transferase N-terminal" evidence="13">
    <location>
        <begin position="68"/>
        <end position="152"/>
    </location>
</feature>
<dbReference type="SUPFAM" id="SSF54197">
    <property type="entry name" value="HIT-like"/>
    <property type="match status" value="2"/>
</dbReference>
<dbReference type="NCBIfam" id="TIGR00209">
    <property type="entry name" value="galT_1"/>
    <property type="match status" value="1"/>
</dbReference>
<keyword evidence="15" id="KW-1185">Reference proteome</keyword>
<evidence type="ECO:0000313" key="16">
    <source>
        <dbReference type="WBParaSite" id="Hba_00445"/>
    </source>
</evidence>
<comment type="similarity">
    <text evidence="4 11">Belongs to the galactose-1-phosphate uridylyltransferase type 1 family.</text>
</comment>
<evidence type="ECO:0000256" key="4">
    <source>
        <dbReference type="ARBA" id="ARBA00010951"/>
    </source>
</evidence>